<accession>A0AAD6NFB8</accession>
<evidence type="ECO:0000313" key="1">
    <source>
        <dbReference type="EMBL" id="KAJ6256014.1"/>
    </source>
</evidence>
<dbReference type="Proteomes" id="UP001221413">
    <property type="component" value="Unassembled WGS sequence"/>
</dbReference>
<name>A0AAD6NFB8_DREDA</name>
<dbReference type="EMBL" id="JAQGDS010000016">
    <property type="protein sequence ID" value="KAJ6256014.1"/>
    <property type="molecule type" value="Genomic_DNA"/>
</dbReference>
<proteinExistence type="predicted"/>
<reference evidence="1" key="1">
    <citation type="submission" date="2023-01" db="EMBL/GenBank/DDBJ databases">
        <title>The chitinases involved in constricting ring structure development in the nematode-trapping fungus Drechslerella dactyloides.</title>
        <authorList>
            <person name="Wang R."/>
            <person name="Zhang L."/>
            <person name="Tang P."/>
            <person name="Li S."/>
            <person name="Liang L."/>
        </authorList>
    </citation>
    <scope>NUCLEOTIDE SEQUENCE</scope>
    <source>
        <strain evidence="1">YMF1.00031</strain>
    </source>
</reference>
<dbReference type="AlphaFoldDB" id="A0AAD6NFB8"/>
<sequence>MEVGKELPNNFSTFKYCQPKYLSTSDSQMNRAAYVTEIRWSTITALKTAVEADKGDSYWWALEV</sequence>
<evidence type="ECO:0000313" key="2">
    <source>
        <dbReference type="Proteomes" id="UP001221413"/>
    </source>
</evidence>
<gene>
    <name evidence="1" type="ORF">Dda_9308</name>
</gene>
<protein>
    <submittedName>
        <fullName evidence="1">Uncharacterized protein</fullName>
    </submittedName>
</protein>
<keyword evidence="2" id="KW-1185">Reference proteome</keyword>
<organism evidence="1 2">
    <name type="scientific">Drechslerella dactyloides</name>
    <name type="common">Nematode-trapping fungus</name>
    <name type="synonym">Arthrobotrys dactyloides</name>
    <dbReference type="NCBI Taxonomy" id="74499"/>
    <lineage>
        <taxon>Eukaryota</taxon>
        <taxon>Fungi</taxon>
        <taxon>Dikarya</taxon>
        <taxon>Ascomycota</taxon>
        <taxon>Pezizomycotina</taxon>
        <taxon>Orbiliomycetes</taxon>
        <taxon>Orbiliales</taxon>
        <taxon>Orbiliaceae</taxon>
        <taxon>Drechslerella</taxon>
    </lineage>
</organism>
<comment type="caution">
    <text evidence="1">The sequence shown here is derived from an EMBL/GenBank/DDBJ whole genome shotgun (WGS) entry which is preliminary data.</text>
</comment>